<dbReference type="EMBL" id="PDLN01000006">
    <property type="protein sequence ID" value="RDW82935.1"/>
    <property type="molecule type" value="Genomic_DNA"/>
</dbReference>
<dbReference type="PANTHER" id="PTHR46072">
    <property type="entry name" value="AMIDASE-RELATED-RELATED"/>
    <property type="match status" value="1"/>
</dbReference>
<dbReference type="SUPFAM" id="SSF75304">
    <property type="entry name" value="Amidase signature (AS) enzymes"/>
    <property type="match status" value="1"/>
</dbReference>
<dbReference type="PIRSF" id="PIRSF001221">
    <property type="entry name" value="Amidase_fungi"/>
    <property type="match status" value="1"/>
</dbReference>
<dbReference type="PANTHER" id="PTHR46072:SF3">
    <property type="entry name" value="AMIDASE"/>
    <property type="match status" value="1"/>
</dbReference>
<dbReference type="Gene3D" id="3.90.1300.10">
    <property type="entry name" value="Amidase signature (AS) domain"/>
    <property type="match status" value="1"/>
</dbReference>
<gene>
    <name evidence="5" type="ORF">BP5796_04426</name>
</gene>
<comment type="caution">
    <text evidence="5">The sequence shown here is derived from an EMBL/GenBank/DDBJ whole genome shotgun (WGS) entry which is preliminary data.</text>
</comment>
<dbReference type="InterPro" id="IPR036928">
    <property type="entry name" value="AS_sf"/>
</dbReference>
<evidence type="ECO:0000313" key="6">
    <source>
        <dbReference type="Proteomes" id="UP000256328"/>
    </source>
</evidence>
<dbReference type="GO" id="GO:0016787">
    <property type="term" value="F:hydrolase activity"/>
    <property type="evidence" value="ECO:0007669"/>
    <property type="project" value="UniProtKB-KW"/>
</dbReference>
<accession>A0A3D8S9A5</accession>
<name>A0A3D8S9A5_9HELO</name>
<feature type="active site" description="Charge relay system" evidence="3">
    <location>
        <position position="229"/>
    </location>
</feature>
<dbReference type="OrthoDB" id="6428749at2759"/>
<feature type="active site" description="Charge relay system" evidence="3">
    <location>
        <position position="154"/>
    </location>
</feature>
<keyword evidence="2" id="KW-0378">Hydrolase</keyword>
<proteinExistence type="inferred from homology"/>
<dbReference type="AlphaFoldDB" id="A0A3D8S9A5"/>
<protein>
    <recommendedName>
        <fullName evidence="4">Amidase domain-containing protein</fullName>
    </recommendedName>
</protein>
<evidence type="ECO:0000256" key="2">
    <source>
        <dbReference type="ARBA" id="ARBA00022801"/>
    </source>
</evidence>
<keyword evidence="6" id="KW-1185">Reference proteome</keyword>
<reference evidence="5 6" key="1">
    <citation type="journal article" date="2018" name="IMA Fungus">
        <title>IMA Genome-F 9: Draft genome sequence of Annulohypoxylon stygium, Aspergillus mulundensis, Berkeleyomyces basicola (syn. Thielaviopsis basicola), Ceratocystis smalleyi, two Cercospora beticola strains, Coleophoma cylindrospora, Fusarium fracticaudum, Phialophora cf. hyalina, and Morchella septimelata.</title>
        <authorList>
            <person name="Wingfield B.D."/>
            <person name="Bills G.F."/>
            <person name="Dong Y."/>
            <person name="Huang W."/>
            <person name="Nel W.J."/>
            <person name="Swalarsk-Parry B.S."/>
            <person name="Vaghefi N."/>
            <person name="Wilken P.M."/>
            <person name="An Z."/>
            <person name="de Beer Z.W."/>
            <person name="De Vos L."/>
            <person name="Chen L."/>
            <person name="Duong T.A."/>
            <person name="Gao Y."/>
            <person name="Hammerbacher A."/>
            <person name="Kikkert J.R."/>
            <person name="Li Y."/>
            <person name="Li H."/>
            <person name="Li K."/>
            <person name="Li Q."/>
            <person name="Liu X."/>
            <person name="Ma X."/>
            <person name="Naidoo K."/>
            <person name="Pethybridge S.J."/>
            <person name="Sun J."/>
            <person name="Steenkamp E.T."/>
            <person name="van der Nest M.A."/>
            <person name="van Wyk S."/>
            <person name="Wingfield M.J."/>
            <person name="Xiong C."/>
            <person name="Yue Q."/>
            <person name="Zhang X."/>
        </authorList>
    </citation>
    <scope>NUCLEOTIDE SEQUENCE [LARGE SCALE GENOMIC DNA]</scope>
    <source>
        <strain evidence="5 6">BP5796</strain>
    </source>
</reference>
<dbReference type="InterPro" id="IPR023631">
    <property type="entry name" value="Amidase_dom"/>
</dbReference>
<evidence type="ECO:0000313" key="5">
    <source>
        <dbReference type="EMBL" id="RDW82935.1"/>
    </source>
</evidence>
<dbReference type="Pfam" id="PF01425">
    <property type="entry name" value="Amidase"/>
    <property type="match status" value="1"/>
</dbReference>
<evidence type="ECO:0000259" key="4">
    <source>
        <dbReference type="Pfam" id="PF01425"/>
    </source>
</evidence>
<feature type="active site" description="Acyl-ester intermediate" evidence="3">
    <location>
        <position position="253"/>
    </location>
</feature>
<feature type="domain" description="Amidase" evidence="4">
    <location>
        <begin position="97"/>
        <end position="553"/>
    </location>
</feature>
<evidence type="ECO:0000256" key="1">
    <source>
        <dbReference type="ARBA" id="ARBA00009199"/>
    </source>
</evidence>
<organism evidence="5 6">
    <name type="scientific">Coleophoma crateriformis</name>
    <dbReference type="NCBI Taxonomy" id="565419"/>
    <lineage>
        <taxon>Eukaryota</taxon>
        <taxon>Fungi</taxon>
        <taxon>Dikarya</taxon>
        <taxon>Ascomycota</taxon>
        <taxon>Pezizomycotina</taxon>
        <taxon>Leotiomycetes</taxon>
        <taxon>Helotiales</taxon>
        <taxon>Dermateaceae</taxon>
        <taxon>Coleophoma</taxon>
    </lineage>
</organism>
<evidence type="ECO:0000256" key="3">
    <source>
        <dbReference type="PIRSR" id="PIRSR001221-1"/>
    </source>
</evidence>
<dbReference type="Proteomes" id="UP000256328">
    <property type="component" value="Unassembled WGS sequence"/>
</dbReference>
<sequence>MSTTNPIMRDLQSSAETIIPHAQFHWSEIGAQKRNTRDALIPDAWRIDVKKYASRSNVLDVPLVCGILSPHELHITSDFDAVDLVEKMRSGTFSVEEVTTAFCKRAAIAQQLTNCLTEIFFDEAIDRARLLDQHRKTHPHEVLGPLFGLPISLKDTYQIPGIDASIGLVCYTFKPSTTYSTLPKLLLSLGAVLYCKTNVPQTMMTADSHNNIFGRTTNPANRNLTAGGSTGGEGPLIALRGSVLGFGTDLAGSIRIPSLCNGIYGFKPSSSLIPFSGQRIPFLPGWESVGIIASAGPLATSCRACTFALESIVRACPADLDPGCLRMPWVVPDPETLDAGAGKALRVAFVADDGLSTPTPPVRRGLMSSVEKLRAAGVEIIDLKLPLVTDMLQLMGDMFALDGSKHLTELLQSGQEPLMPSVANMGLLTPGPSKTMEEYYSLNKLRYSITEKYTELWHDHNIDAMLMAPAPYTAVALDSWSSVSYTAIFNILDYPSLVIPVGRVEETDVVDDISNALYGDADAQLYQKYTGPEAFSGAPICVQIIGKKQDDQAFARVAAVIDSILKGS</sequence>
<comment type="similarity">
    <text evidence="1">Belongs to the amidase family.</text>
</comment>